<dbReference type="GO" id="GO:0016020">
    <property type="term" value="C:membrane"/>
    <property type="evidence" value="ECO:0007669"/>
    <property type="project" value="UniProtKB-SubCell"/>
</dbReference>
<name>A0A3D8JYD0_9BURK</name>
<feature type="transmembrane region" description="Helical" evidence="3">
    <location>
        <begin position="293"/>
        <end position="314"/>
    </location>
</feature>
<dbReference type="InterPro" id="IPR010201">
    <property type="entry name" value="HflK"/>
</dbReference>
<dbReference type="Gene3D" id="3.30.479.30">
    <property type="entry name" value="Band 7 domain"/>
    <property type="match status" value="1"/>
</dbReference>
<evidence type="ECO:0000256" key="1">
    <source>
        <dbReference type="ARBA" id="ARBA00004167"/>
    </source>
</evidence>
<dbReference type="AlphaFoldDB" id="A0A3D8JYD0"/>
<comment type="similarity">
    <text evidence="2">Belongs to the band 7/mec-2 family. HflK subfamily.</text>
</comment>
<dbReference type="SUPFAM" id="SSF117892">
    <property type="entry name" value="Band 7/SPFH domain"/>
    <property type="match status" value="1"/>
</dbReference>
<feature type="transmembrane region" description="Helical" evidence="3">
    <location>
        <begin position="146"/>
        <end position="166"/>
    </location>
</feature>
<protein>
    <submittedName>
        <fullName evidence="5">Protease modulator HflK</fullName>
    </submittedName>
</protein>
<feature type="transmembrane region" description="Helical" evidence="3">
    <location>
        <begin position="114"/>
        <end position="134"/>
    </location>
</feature>
<evidence type="ECO:0000313" key="5">
    <source>
        <dbReference type="EMBL" id="RDU97656.1"/>
    </source>
</evidence>
<evidence type="ECO:0000313" key="6">
    <source>
        <dbReference type="Proteomes" id="UP000256838"/>
    </source>
</evidence>
<sequence>MSFLAGRSTESTGDETRSLAWTAAIAAGLGALFVLLSFVWALPLDVRWYAPLASAWLDLFIVANGARLSGQDRAVRARTASFGLLARTAWRASRRQHGSTAFFVALRSISWQPWGALVSACAALAATAAAWLALPPATLIRALISPAVPIANCAVLLVIAFVTLVAERTCHGQAERSPVLASLARMFRVVLVVTLAAAASSAWLAYAGSAPNWPLRVAAGLTAAIALEFALRAAVLFFLPLASRASMTRVPASAIASVVRWRPSPFAALGNVVRQQYGIDLRQNWVLRSVARLLPAALVSIVIVGWLLTSVSFLSPDQRAVYERFGEPAAVWQPGAHIGLPWPFGKVRLVDNGTVHQLIVSGGADNSSVASPSVHADDSAPDALNRLWDVAHPWETTQVIAGASGDQQNFQIVSADVRLDYRIGASDADARAALYRATDAEGLVRSIANREVVHYLASHTLASLLETRQTAIADVVRANVQRQLDRLGAGIEVVAVVVESIHPPAGAAAAYHGVQAAQVRAQASVAQARAYAATELGDARERATDDVAQAQGDAAETLARARAQQTDFDADVGASQLGGPAYAFEYYLRKLVGGLHDARLTVIDDRLAQGNRATLDLRAYPAGDLAGVAQPNH</sequence>
<dbReference type="InterPro" id="IPR036013">
    <property type="entry name" value="Band_7/SPFH_dom_sf"/>
</dbReference>
<dbReference type="Pfam" id="PF01145">
    <property type="entry name" value="Band_7"/>
    <property type="match status" value="1"/>
</dbReference>
<dbReference type="GO" id="GO:0008233">
    <property type="term" value="F:peptidase activity"/>
    <property type="evidence" value="ECO:0007669"/>
    <property type="project" value="UniProtKB-KW"/>
</dbReference>
<gene>
    <name evidence="5" type="ORF">DWV00_17435</name>
</gene>
<keyword evidence="3" id="KW-0812">Transmembrane</keyword>
<reference evidence="5 6" key="1">
    <citation type="submission" date="2018-08" db="EMBL/GenBank/DDBJ databases">
        <title>Paraburkholderia sp. DHOM06 isolated from forest soil.</title>
        <authorList>
            <person name="Gao Z.-H."/>
            <person name="Qiu L.-H."/>
        </authorList>
    </citation>
    <scope>NUCLEOTIDE SEQUENCE [LARGE SCALE GENOMIC DNA]</scope>
    <source>
        <strain evidence="5 6">DHOM06</strain>
    </source>
</reference>
<dbReference type="RefSeq" id="WP_115534846.1">
    <property type="nucleotide sequence ID" value="NZ_QRGA01000009.1"/>
</dbReference>
<dbReference type="GO" id="GO:0006508">
    <property type="term" value="P:proteolysis"/>
    <property type="evidence" value="ECO:0007669"/>
    <property type="project" value="UniProtKB-KW"/>
</dbReference>
<evidence type="ECO:0000256" key="3">
    <source>
        <dbReference type="SAM" id="Phobius"/>
    </source>
</evidence>
<feature type="transmembrane region" description="Helical" evidence="3">
    <location>
        <begin position="218"/>
        <end position="239"/>
    </location>
</feature>
<dbReference type="InterPro" id="IPR050710">
    <property type="entry name" value="Band7/mec-2_domain"/>
</dbReference>
<dbReference type="Proteomes" id="UP000256838">
    <property type="component" value="Unassembled WGS sequence"/>
</dbReference>
<keyword evidence="5" id="KW-0645">Protease</keyword>
<accession>A0A3D8JYD0</accession>
<keyword evidence="3" id="KW-1133">Transmembrane helix</keyword>
<keyword evidence="6" id="KW-1185">Reference proteome</keyword>
<feature type="domain" description="Band 7" evidence="4">
    <location>
        <begin position="309"/>
        <end position="515"/>
    </location>
</feature>
<dbReference type="InterPro" id="IPR001107">
    <property type="entry name" value="Band_7"/>
</dbReference>
<keyword evidence="3" id="KW-0472">Membrane</keyword>
<comment type="subcellular location">
    <subcellularLocation>
        <location evidence="1">Membrane</location>
        <topology evidence="1">Single-pass membrane protein</topology>
    </subcellularLocation>
</comment>
<dbReference type="CDD" id="cd03404">
    <property type="entry name" value="SPFH_HflK"/>
    <property type="match status" value="1"/>
</dbReference>
<dbReference type="SMART" id="SM00244">
    <property type="entry name" value="PHB"/>
    <property type="match status" value="1"/>
</dbReference>
<evidence type="ECO:0000256" key="2">
    <source>
        <dbReference type="ARBA" id="ARBA00006971"/>
    </source>
</evidence>
<keyword evidence="5" id="KW-0378">Hydrolase</keyword>
<dbReference type="PANTHER" id="PTHR43327">
    <property type="entry name" value="STOMATIN-LIKE PROTEIN 2, MITOCHONDRIAL"/>
    <property type="match status" value="1"/>
</dbReference>
<evidence type="ECO:0000259" key="4">
    <source>
        <dbReference type="SMART" id="SM00244"/>
    </source>
</evidence>
<comment type="caution">
    <text evidence="5">The sequence shown here is derived from an EMBL/GenBank/DDBJ whole genome shotgun (WGS) entry which is preliminary data.</text>
</comment>
<feature type="transmembrane region" description="Helical" evidence="3">
    <location>
        <begin position="187"/>
        <end position="206"/>
    </location>
</feature>
<dbReference type="OrthoDB" id="8242650at2"/>
<proteinExistence type="inferred from homology"/>
<organism evidence="5 6">
    <name type="scientific">Trinickia dinghuensis</name>
    <dbReference type="NCBI Taxonomy" id="2291023"/>
    <lineage>
        <taxon>Bacteria</taxon>
        <taxon>Pseudomonadati</taxon>
        <taxon>Pseudomonadota</taxon>
        <taxon>Betaproteobacteria</taxon>
        <taxon>Burkholderiales</taxon>
        <taxon>Burkholderiaceae</taxon>
        <taxon>Trinickia</taxon>
    </lineage>
</organism>
<feature type="transmembrane region" description="Helical" evidence="3">
    <location>
        <begin position="21"/>
        <end position="42"/>
    </location>
</feature>
<dbReference type="PANTHER" id="PTHR43327:SF10">
    <property type="entry name" value="STOMATIN-LIKE PROTEIN 2, MITOCHONDRIAL"/>
    <property type="match status" value="1"/>
</dbReference>
<dbReference type="EMBL" id="QRGA01000009">
    <property type="protein sequence ID" value="RDU97656.1"/>
    <property type="molecule type" value="Genomic_DNA"/>
</dbReference>